<comment type="subcellular location">
    <subcellularLocation>
        <location evidence="2">Cytoplasmic vesicle</location>
    </subcellularLocation>
    <subcellularLocation>
        <location evidence="1">Early endosome</location>
    </subcellularLocation>
    <subcellularLocation>
        <location evidence="3">Late endosome</location>
    </subcellularLocation>
</comment>
<evidence type="ECO:0000256" key="4">
    <source>
        <dbReference type="ARBA" id="ARBA00022753"/>
    </source>
</evidence>
<accession>A0A087T5B4</accession>
<feature type="non-terminal residue" evidence="7">
    <location>
        <position position="445"/>
    </location>
</feature>
<keyword evidence="8" id="KW-1185">Reference proteome</keyword>
<dbReference type="Proteomes" id="UP000054359">
    <property type="component" value="Unassembled WGS sequence"/>
</dbReference>
<dbReference type="InterPro" id="IPR040057">
    <property type="entry name" value="Spe-39"/>
</dbReference>
<proteinExistence type="predicted"/>
<keyword evidence="5" id="KW-0968">Cytoplasmic vesicle</keyword>
<gene>
    <name evidence="7" type="ORF">X975_23252</name>
</gene>
<dbReference type="AlphaFoldDB" id="A0A087T5B4"/>
<dbReference type="GO" id="GO:0007034">
    <property type="term" value="P:vacuolar transport"/>
    <property type="evidence" value="ECO:0007669"/>
    <property type="project" value="TreeGrafter"/>
</dbReference>
<dbReference type="GO" id="GO:0006886">
    <property type="term" value="P:intracellular protein transport"/>
    <property type="evidence" value="ECO:0007669"/>
    <property type="project" value="InterPro"/>
</dbReference>
<dbReference type="GO" id="GO:0005770">
    <property type="term" value="C:late endosome"/>
    <property type="evidence" value="ECO:0007669"/>
    <property type="project" value="UniProtKB-SubCell"/>
</dbReference>
<evidence type="ECO:0000256" key="3">
    <source>
        <dbReference type="ARBA" id="ARBA00004603"/>
    </source>
</evidence>
<dbReference type="GO" id="GO:0005769">
    <property type="term" value="C:early endosome"/>
    <property type="evidence" value="ECO:0007669"/>
    <property type="project" value="UniProtKB-SubCell"/>
</dbReference>
<evidence type="ECO:0000259" key="6">
    <source>
        <dbReference type="Pfam" id="PF04840"/>
    </source>
</evidence>
<dbReference type="PANTHER" id="PTHR13364">
    <property type="entry name" value="DEFECTIVE SPERMATOGENESIS PROTEIN 39"/>
    <property type="match status" value="1"/>
</dbReference>
<protein>
    <submittedName>
        <fullName evidence="7">Spermatogenesis-defective protein 39-like protein</fullName>
    </submittedName>
</protein>
<dbReference type="EMBL" id="KK113487">
    <property type="protein sequence ID" value="KFM60303.1"/>
    <property type="molecule type" value="Genomic_DNA"/>
</dbReference>
<dbReference type="OMA" id="APLEMFK"/>
<keyword evidence="4" id="KW-0967">Endosome</keyword>
<evidence type="ECO:0000313" key="7">
    <source>
        <dbReference type="EMBL" id="KFM60303.1"/>
    </source>
</evidence>
<feature type="domain" description="Vps16 C-terminal" evidence="6">
    <location>
        <begin position="133"/>
        <end position="228"/>
    </location>
</feature>
<dbReference type="InterPro" id="IPR006925">
    <property type="entry name" value="Vps16_C"/>
</dbReference>
<evidence type="ECO:0000256" key="1">
    <source>
        <dbReference type="ARBA" id="ARBA00004412"/>
    </source>
</evidence>
<dbReference type="STRING" id="407821.A0A087T5B4"/>
<dbReference type="OrthoDB" id="9977282at2759"/>
<evidence type="ECO:0000256" key="2">
    <source>
        <dbReference type="ARBA" id="ARBA00004541"/>
    </source>
</evidence>
<evidence type="ECO:0000256" key="5">
    <source>
        <dbReference type="ARBA" id="ARBA00023329"/>
    </source>
</evidence>
<reference evidence="7 8" key="1">
    <citation type="submission" date="2013-11" db="EMBL/GenBank/DDBJ databases">
        <title>Genome sequencing of Stegodyphus mimosarum.</title>
        <authorList>
            <person name="Bechsgaard J."/>
        </authorList>
    </citation>
    <scope>NUCLEOTIDE SEQUENCE [LARGE SCALE GENOMIC DNA]</scope>
</reference>
<dbReference type="Pfam" id="PF04840">
    <property type="entry name" value="Vps16_C"/>
    <property type="match status" value="1"/>
</dbReference>
<sequence>MDRRKGESDEDYWTSAHRGFDFGESSWDSRFERTKLSSSLKNNDNLNQYELFKCDGLNEAAENEGAEKLLTFHMEREEEDMPAQKLAKSFIPLECFVQKERGGKSPSETIKNMIFGYSCSLEPFKSKREKIELLSEAVKYHDGNVILAVVMFLRNTLKRSFFHREIQRFPDAVNIYLSYLEEDHETDELTNMLLLLGKPNEAAMLKYEAVTQIQSTERKLKLIENCLSTHFLSGNISGLLISSVQEHKEILEEQLSIEKAYLKEKAEESDKMKLFKDITGERNVVDSSVMSTLIFYCLHHHISNEYPLSIFRVHYRLSNKQYIWAALRSFAAQKQWKYVDELFMSKTWLGSMKIKSPIAYSKLLQVLSEENAPTEVLTKYINSVENEDLKMSLAKKYRCHSVVIEMLKNKKDRLSLIEYATILPQTTEFYTISDILNNPGIKWKN</sequence>
<name>A0A087T5B4_STEMI</name>
<dbReference type="PANTHER" id="PTHR13364:SF6">
    <property type="entry name" value="SPERMATOGENESIS-DEFECTIVE PROTEIN 39 HOMOLOG"/>
    <property type="match status" value="1"/>
</dbReference>
<evidence type="ECO:0000313" key="8">
    <source>
        <dbReference type="Proteomes" id="UP000054359"/>
    </source>
</evidence>
<organism evidence="7 8">
    <name type="scientific">Stegodyphus mimosarum</name>
    <name type="common">African social velvet spider</name>
    <dbReference type="NCBI Taxonomy" id="407821"/>
    <lineage>
        <taxon>Eukaryota</taxon>
        <taxon>Metazoa</taxon>
        <taxon>Ecdysozoa</taxon>
        <taxon>Arthropoda</taxon>
        <taxon>Chelicerata</taxon>
        <taxon>Arachnida</taxon>
        <taxon>Araneae</taxon>
        <taxon>Araneomorphae</taxon>
        <taxon>Entelegynae</taxon>
        <taxon>Eresoidea</taxon>
        <taxon>Eresidae</taxon>
        <taxon>Stegodyphus</taxon>
    </lineage>
</organism>